<dbReference type="Proteomes" id="UP000177625">
    <property type="component" value="Unassembled WGS sequence"/>
</dbReference>
<feature type="region of interest" description="Disordered" evidence="1">
    <location>
        <begin position="1"/>
        <end position="22"/>
    </location>
</feature>
<feature type="compositionally biased region" description="Basic and acidic residues" evidence="1">
    <location>
        <begin position="7"/>
        <end position="16"/>
    </location>
</feature>
<name>A0A1E1MJB1_RHYSE</name>
<evidence type="ECO:0000313" key="2">
    <source>
        <dbReference type="EMBL" id="CZT49198.1"/>
    </source>
</evidence>
<evidence type="ECO:0000313" key="3">
    <source>
        <dbReference type="Proteomes" id="UP000177625"/>
    </source>
</evidence>
<proteinExistence type="predicted"/>
<dbReference type="AlphaFoldDB" id="A0A1E1MJB1"/>
<sequence>MIGDFSSRNDYRPQEKRGKKVQLPHQPFRELYGVESHSKFCLFCWLEPPLPAKAYGETEYGSRVEIRAPSGDHRSTIAHKEQDEGAHRYVIIAPKQGYTHSYQQDQSHRDPLCMICTSRDFHGVSYQTQVPASQSASAVIWLQPLLIRNSIYRVSP</sequence>
<keyword evidence="3" id="KW-1185">Reference proteome</keyword>
<accession>A0A1E1MJB1</accession>
<protein>
    <submittedName>
        <fullName evidence="2">Uncharacterized protein</fullName>
    </submittedName>
</protein>
<gene>
    <name evidence="2" type="ORF">RSE6_10003</name>
</gene>
<reference evidence="3" key="1">
    <citation type="submission" date="2016-03" db="EMBL/GenBank/DDBJ databases">
        <authorList>
            <person name="Guldener U."/>
        </authorList>
    </citation>
    <scope>NUCLEOTIDE SEQUENCE [LARGE SCALE GENOMIC DNA]</scope>
</reference>
<dbReference type="EMBL" id="FJVC01000369">
    <property type="protein sequence ID" value="CZT49198.1"/>
    <property type="molecule type" value="Genomic_DNA"/>
</dbReference>
<evidence type="ECO:0000256" key="1">
    <source>
        <dbReference type="SAM" id="MobiDB-lite"/>
    </source>
</evidence>
<organism evidence="2 3">
    <name type="scientific">Rhynchosporium secalis</name>
    <name type="common">Barley scald fungus</name>
    <dbReference type="NCBI Taxonomy" id="38038"/>
    <lineage>
        <taxon>Eukaryota</taxon>
        <taxon>Fungi</taxon>
        <taxon>Dikarya</taxon>
        <taxon>Ascomycota</taxon>
        <taxon>Pezizomycotina</taxon>
        <taxon>Leotiomycetes</taxon>
        <taxon>Helotiales</taxon>
        <taxon>Ploettnerulaceae</taxon>
        <taxon>Rhynchosporium</taxon>
    </lineage>
</organism>